<evidence type="ECO:0000256" key="7">
    <source>
        <dbReference type="ARBA" id="ARBA00022984"/>
    </source>
</evidence>
<keyword evidence="5" id="KW-0378">Hydrolase</keyword>
<dbReference type="Proteomes" id="UP000295662">
    <property type="component" value="Unassembled WGS sequence"/>
</dbReference>
<organism evidence="12 13">
    <name type="scientific">Prosthecobacter fusiformis</name>
    <dbReference type="NCBI Taxonomy" id="48464"/>
    <lineage>
        <taxon>Bacteria</taxon>
        <taxon>Pseudomonadati</taxon>
        <taxon>Verrucomicrobiota</taxon>
        <taxon>Verrucomicrobiia</taxon>
        <taxon>Verrucomicrobiales</taxon>
        <taxon>Verrucomicrobiaceae</taxon>
        <taxon>Prosthecobacter</taxon>
    </lineage>
</organism>
<dbReference type="AlphaFoldDB" id="A0A4R7RU67"/>
<dbReference type="GO" id="GO:0005576">
    <property type="term" value="C:extracellular region"/>
    <property type="evidence" value="ECO:0007669"/>
    <property type="project" value="TreeGrafter"/>
</dbReference>
<dbReference type="PANTHER" id="PTHR30582">
    <property type="entry name" value="L,D-TRANSPEPTIDASE"/>
    <property type="match status" value="1"/>
</dbReference>
<gene>
    <name evidence="12" type="ORF">EI77_02921</name>
</gene>
<comment type="caution">
    <text evidence="12">The sequence shown here is derived from an EMBL/GenBank/DDBJ whole genome shotgun (WGS) entry which is preliminary data.</text>
</comment>
<dbReference type="InterPro" id="IPR005490">
    <property type="entry name" value="LD_TPept_cat_dom"/>
</dbReference>
<dbReference type="RefSeq" id="WP_133795966.1">
    <property type="nucleotide sequence ID" value="NZ_SOCA01000005.1"/>
</dbReference>
<keyword evidence="4" id="KW-0808">Transferase</keyword>
<keyword evidence="7 9" id="KW-0573">Peptidoglycan synthesis</keyword>
<keyword evidence="6 9" id="KW-0133">Cell shape</keyword>
<dbReference type="PANTHER" id="PTHR30582:SF24">
    <property type="entry name" value="L,D-TRANSPEPTIDASE ERFK_SRFK-RELATED"/>
    <property type="match status" value="1"/>
</dbReference>
<feature type="active site" description="Proton donor/acceptor" evidence="9">
    <location>
        <position position="146"/>
    </location>
</feature>
<dbReference type="SUPFAM" id="SSF141523">
    <property type="entry name" value="L,D-transpeptidase catalytic domain-like"/>
    <property type="match status" value="1"/>
</dbReference>
<dbReference type="OrthoDB" id="9787225at2"/>
<evidence type="ECO:0000256" key="10">
    <source>
        <dbReference type="SAM" id="MobiDB-lite"/>
    </source>
</evidence>
<dbReference type="PROSITE" id="PS52029">
    <property type="entry name" value="LD_TPASE"/>
    <property type="match status" value="1"/>
</dbReference>
<evidence type="ECO:0000256" key="3">
    <source>
        <dbReference type="ARBA" id="ARBA00022676"/>
    </source>
</evidence>
<dbReference type="GO" id="GO:0008360">
    <property type="term" value="P:regulation of cell shape"/>
    <property type="evidence" value="ECO:0007669"/>
    <property type="project" value="UniProtKB-UniRule"/>
</dbReference>
<reference evidence="12 13" key="1">
    <citation type="submission" date="2019-03" db="EMBL/GenBank/DDBJ databases">
        <title>Genomic Encyclopedia of Archaeal and Bacterial Type Strains, Phase II (KMG-II): from individual species to whole genera.</title>
        <authorList>
            <person name="Goeker M."/>
        </authorList>
    </citation>
    <scope>NUCLEOTIDE SEQUENCE [LARGE SCALE GENOMIC DNA]</scope>
    <source>
        <strain evidence="12 13">ATCC 25309</strain>
    </source>
</reference>
<feature type="active site" description="Nucleophile" evidence="9">
    <location>
        <position position="162"/>
    </location>
</feature>
<evidence type="ECO:0000259" key="11">
    <source>
        <dbReference type="PROSITE" id="PS52029"/>
    </source>
</evidence>
<dbReference type="Gene3D" id="2.40.440.10">
    <property type="entry name" value="L,D-transpeptidase catalytic domain-like"/>
    <property type="match status" value="1"/>
</dbReference>
<keyword evidence="8 9" id="KW-0961">Cell wall biogenesis/degradation</keyword>
<keyword evidence="3" id="KW-0328">Glycosyltransferase</keyword>
<proteinExistence type="inferred from homology"/>
<evidence type="ECO:0000256" key="9">
    <source>
        <dbReference type="PROSITE-ProRule" id="PRU01373"/>
    </source>
</evidence>
<evidence type="ECO:0000256" key="5">
    <source>
        <dbReference type="ARBA" id="ARBA00022801"/>
    </source>
</evidence>
<keyword evidence="13" id="KW-1185">Reference proteome</keyword>
<dbReference type="GO" id="GO:0016757">
    <property type="term" value="F:glycosyltransferase activity"/>
    <property type="evidence" value="ECO:0007669"/>
    <property type="project" value="UniProtKB-KW"/>
</dbReference>
<sequence>MLSFISLPRMNSARPGIVRLGLALVAGAFLSHCTSSPKSEVVVSVADQRMGLYHEGVLKKQYVVSTSKFGLGDQPNSYRTPTGKHEIIAKIGQGLPPGAVLKSRSWNGEVLKPNAPGRDPIVSRILWLRGLESSNRNAMRRYIYIHGTTEENRLGQPASYGCIRMGMKDVVDVFNDLGVGAKVVITKDHLPGGKKTETVKKAPVTVPQVVPTPVTLPMETPVLASAQVDPRTQTPEKAAAMAAAKAAPVPSGPIPVMDEQVGKYSLFSFLPWSRGKSKTVQVAPTPVEAPAKVSQSNNKRKPSRAEELKIGPAVPESIAKSKGKRDPAEKISSAAGAFTRLLTFNKVQG</sequence>
<dbReference type="EMBL" id="SOCA01000005">
    <property type="protein sequence ID" value="TDU69272.1"/>
    <property type="molecule type" value="Genomic_DNA"/>
</dbReference>
<dbReference type="InterPro" id="IPR038063">
    <property type="entry name" value="Transpep_catalytic_dom"/>
</dbReference>
<evidence type="ECO:0000313" key="13">
    <source>
        <dbReference type="Proteomes" id="UP000295662"/>
    </source>
</evidence>
<dbReference type="UniPathway" id="UPA00219"/>
<dbReference type="CDD" id="cd16913">
    <property type="entry name" value="YkuD_like"/>
    <property type="match status" value="1"/>
</dbReference>
<evidence type="ECO:0000256" key="8">
    <source>
        <dbReference type="ARBA" id="ARBA00023316"/>
    </source>
</evidence>
<evidence type="ECO:0000256" key="1">
    <source>
        <dbReference type="ARBA" id="ARBA00004752"/>
    </source>
</evidence>
<dbReference type="InterPro" id="IPR050979">
    <property type="entry name" value="LD-transpeptidase"/>
</dbReference>
<dbReference type="GO" id="GO:0018104">
    <property type="term" value="P:peptidoglycan-protein cross-linking"/>
    <property type="evidence" value="ECO:0007669"/>
    <property type="project" value="TreeGrafter"/>
</dbReference>
<dbReference type="GO" id="GO:0071555">
    <property type="term" value="P:cell wall organization"/>
    <property type="evidence" value="ECO:0007669"/>
    <property type="project" value="UniProtKB-UniRule"/>
</dbReference>
<evidence type="ECO:0000256" key="6">
    <source>
        <dbReference type="ARBA" id="ARBA00022960"/>
    </source>
</evidence>
<name>A0A4R7RU67_9BACT</name>
<protein>
    <submittedName>
        <fullName evidence="12">L,D-transpeptidase-like protein</fullName>
    </submittedName>
</protein>
<dbReference type="GO" id="GO:0071972">
    <property type="term" value="F:peptidoglycan L,D-transpeptidase activity"/>
    <property type="evidence" value="ECO:0007669"/>
    <property type="project" value="TreeGrafter"/>
</dbReference>
<comment type="pathway">
    <text evidence="1 9">Cell wall biogenesis; peptidoglycan biosynthesis.</text>
</comment>
<feature type="region of interest" description="Disordered" evidence="10">
    <location>
        <begin position="286"/>
        <end position="330"/>
    </location>
</feature>
<evidence type="ECO:0000256" key="2">
    <source>
        <dbReference type="ARBA" id="ARBA00005992"/>
    </source>
</evidence>
<evidence type="ECO:0000256" key="4">
    <source>
        <dbReference type="ARBA" id="ARBA00022679"/>
    </source>
</evidence>
<dbReference type="Pfam" id="PF03734">
    <property type="entry name" value="YkuD"/>
    <property type="match status" value="1"/>
</dbReference>
<accession>A0A4R7RU67</accession>
<evidence type="ECO:0000313" key="12">
    <source>
        <dbReference type="EMBL" id="TDU69272.1"/>
    </source>
</evidence>
<feature type="domain" description="L,D-TPase catalytic" evidence="11">
    <location>
        <begin position="39"/>
        <end position="186"/>
    </location>
</feature>
<comment type="similarity">
    <text evidence="2">Belongs to the YkuD family.</text>
</comment>